<dbReference type="InterPro" id="IPR000835">
    <property type="entry name" value="HTH_MarR-typ"/>
</dbReference>
<evidence type="ECO:0000313" key="2">
    <source>
        <dbReference type="EMBL" id="AWT47283.1"/>
    </source>
</evidence>
<dbReference type="GO" id="GO:0003700">
    <property type="term" value="F:DNA-binding transcription factor activity"/>
    <property type="evidence" value="ECO:0007669"/>
    <property type="project" value="InterPro"/>
</dbReference>
<dbReference type="OrthoDB" id="5148120at2"/>
<feature type="domain" description="HTH marR-type" evidence="1">
    <location>
        <begin position="10"/>
        <end position="142"/>
    </location>
</feature>
<organism evidence="2 3">
    <name type="scientific">Streptomyces actuosus</name>
    <dbReference type="NCBI Taxonomy" id="1885"/>
    <lineage>
        <taxon>Bacteria</taxon>
        <taxon>Bacillati</taxon>
        <taxon>Actinomycetota</taxon>
        <taxon>Actinomycetes</taxon>
        <taxon>Kitasatosporales</taxon>
        <taxon>Streptomycetaceae</taxon>
        <taxon>Streptomyces</taxon>
    </lineage>
</organism>
<dbReference type="Pfam" id="PF01047">
    <property type="entry name" value="MarR"/>
    <property type="match status" value="1"/>
</dbReference>
<dbReference type="InterPro" id="IPR036390">
    <property type="entry name" value="WH_DNA-bd_sf"/>
</dbReference>
<proteinExistence type="predicted"/>
<dbReference type="Proteomes" id="UP000247634">
    <property type="component" value="Chromosome"/>
</dbReference>
<gene>
    <name evidence="2" type="ORF">DMT42_36915</name>
</gene>
<reference evidence="2 3" key="1">
    <citation type="submission" date="2018-06" db="EMBL/GenBank/DDBJ databases">
        <title>The complete genome sequence of a nosiheptide producer Streptomyces actuosus ATCC 25421: deducing the ability of producing a new class III lantibiotics.</title>
        <authorList>
            <person name="Liu W."/>
            <person name="Sun F."/>
            <person name="Hu Y."/>
        </authorList>
    </citation>
    <scope>NUCLEOTIDE SEQUENCE [LARGE SCALE GENOMIC DNA]</scope>
    <source>
        <strain evidence="2 3">ATCC 25421</strain>
    </source>
</reference>
<dbReference type="SMART" id="SM00347">
    <property type="entry name" value="HTH_MARR"/>
    <property type="match status" value="1"/>
</dbReference>
<dbReference type="InterPro" id="IPR039422">
    <property type="entry name" value="MarR/SlyA-like"/>
</dbReference>
<accession>A0A2U9PCI7</accession>
<keyword evidence="3" id="KW-1185">Reference proteome</keyword>
<dbReference type="AlphaFoldDB" id="A0A2U9PCI7"/>
<dbReference type="InterPro" id="IPR036388">
    <property type="entry name" value="WH-like_DNA-bd_sf"/>
</dbReference>
<dbReference type="GO" id="GO:0006950">
    <property type="term" value="P:response to stress"/>
    <property type="evidence" value="ECO:0007669"/>
    <property type="project" value="TreeGrafter"/>
</dbReference>
<dbReference type="Gene3D" id="1.10.10.10">
    <property type="entry name" value="Winged helix-like DNA-binding domain superfamily/Winged helix DNA-binding domain"/>
    <property type="match status" value="1"/>
</dbReference>
<dbReference type="PANTHER" id="PTHR33164">
    <property type="entry name" value="TRANSCRIPTIONAL REGULATOR, MARR FAMILY"/>
    <property type="match status" value="1"/>
</dbReference>
<evidence type="ECO:0000313" key="3">
    <source>
        <dbReference type="Proteomes" id="UP000247634"/>
    </source>
</evidence>
<dbReference type="RefSeq" id="WP_110635576.1">
    <property type="nucleotide sequence ID" value="NZ_CP029788.1"/>
</dbReference>
<dbReference type="PANTHER" id="PTHR33164:SF43">
    <property type="entry name" value="HTH-TYPE TRANSCRIPTIONAL REPRESSOR YETL"/>
    <property type="match status" value="1"/>
</dbReference>
<dbReference type="PRINTS" id="PR00598">
    <property type="entry name" value="HTHMARR"/>
</dbReference>
<protein>
    <submittedName>
        <fullName evidence="2">MarR family transcriptional regulator</fullName>
    </submittedName>
</protein>
<evidence type="ECO:0000259" key="1">
    <source>
        <dbReference type="PROSITE" id="PS50995"/>
    </source>
</evidence>
<sequence length="155" mass="17199">MAGNTDSERRPDLAAMMVPLGRALVAAELPVLREHGLAMWAYAVLLGLDDEPVHTQAALARDIGADKTRIIGVLDDLEERGLIHRQPDPRDRRARLLSLTAEGRRVRDTVQSAIQEREERLLARLPEEDRRGFLRALQTLAAMPRAEITGEPGPS</sequence>
<dbReference type="PROSITE" id="PS50995">
    <property type="entry name" value="HTH_MARR_2"/>
    <property type="match status" value="1"/>
</dbReference>
<name>A0A2U9PCI7_STRAS</name>
<dbReference type="KEGG" id="sact:DMT42_36915"/>
<dbReference type="EMBL" id="CP029788">
    <property type="protein sequence ID" value="AWT47283.1"/>
    <property type="molecule type" value="Genomic_DNA"/>
</dbReference>
<dbReference type="SUPFAM" id="SSF46785">
    <property type="entry name" value="Winged helix' DNA-binding domain"/>
    <property type="match status" value="1"/>
</dbReference>